<evidence type="ECO:0000256" key="1">
    <source>
        <dbReference type="SAM" id="SignalP"/>
    </source>
</evidence>
<name>A0A0E2L1L1_ECOU3</name>
<dbReference type="HOGENOM" id="CLU_092347_0_1_6"/>
<gene>
    <name evidence="2" type="ORF">G925_02968</name>
</gene>
<dbReference type="AlphaFoldDB" id="A0A0E2L1L1"/>
<reference evidence="3" key="1">
    <citation type="submission" date="2013-07" db="EMBL/GenBank/DDBJ databases">
        <title>The genome sequence of Escherichia coli UMEA 3162-1.</title>
        <authorList>
            <consortium name="The Broad Institute Genome Sequencing Platform"/>
            <consortium name="The Broad Institute Genome Sequencing Center for Infectious Disease"/>
            <person name="Feldgarden M."/>
            <person name="Frimodt-Moller N."/>
            <person name="Leihof R.F."/>
            <person name="Rasmussen L."/>
            <person name="Young S.K."/>
            <person name="Zeng Q."/>
            <person name="Gargeya S."/>
            <person name="Abouelleil A."/>
            <person name="Alvarado L."/>
            <person name="Berlin A.M."/>
            <person name="Chapman S.B."/>
            <person name="Gainer-Dewar J."/>
            <person name="Goldberg J."/>
            <person name="Gnerre S."/>
            <person name="Griggs A."/>
            <person name="Gujja S."/>
            <person name="Hansen M."/>
            <person name="Howarth C."/>
            <person name="Imamovic A."/>
            <person name="Larimer J."/>
            <person name="McCowan C."/>
            <person name="Murphy C."/>
            <person name="Pearson M."/>
            <person name="Poon T."/>
            <person name="Priest M."/>
            <person name="Roberts A."/>
            <person name="Saif S."/>
            <person name="Shea T."/>
            <person name="Sykes S."/>
            <person name="Wortman J."/>
            <person name="Nusbaum C."/>
            <person name="Birren B."/>
        </authorList>
    </citation>
    <scope>NUCLEOTIDE SEQUENCE [LARGE SCALE GENOMIC DNA]</scope>
    <source>
        <strain evidence="3">UMEA 3162-1</strain>
    </source>
</reference>
<dbReference type="SMR" id="A0A0E2L1L1"/>
<keyword evidence="1" id="KW-0732">Signal</keyword>
<comment type="caution">
    <text evidence="2">The sequence shown here is derived from an EMBL/GenBank/DDBJ whole genome shotgun (WGS) entry which is preliminary data.</text>
</comment>
<dbReference type="EMBL" id="AWBU01000022">
    <property type="protein sequence ID" value="EQX25661.1"/>
    <property type="molecule type" value="Genomic_DNA"/>
</dbReference>
<sequence>MFPIRFKRPALLCMAMLTVVLSGCGLIQKVVDESKSVASAVFYKQIKILHLDFFSRSALNTDAEDTPLSTMVHVWQLKTREDFDKADYDTLFMQEEKTLEKDVLAKHTVWVKPEGTASLNVPLDKETQFVAIIGQFYHPDEKSDSWRLVIKRDELEADKPRSIELMRSDLRLLPLKDK</sequence>
<dbReference type="Proteomes" id="UP000016035">
    <property type="component" value="Unassembled WGS sequence"/>
</dbReference>
<dbReference type="InterPro" id="IPR017734">
    <property type="entry name" value="T6SS_SciN"/>
</dbReference>
<dbReference type="RefSeq" id="WP_000484008.1">
    <property type="nucleotide sequence ID" value="NZ_KE701777.1"/>
</dbReference>
<keyword evidence="2" id="KW-0449">Lipoprotein</keyword>
<dbReference type="PANTHER" id="PTHR37625:SF4">
    <property type="entry name" value="OUTER MEMBRANE LIPOPROTEIN"/>
    <property type="match status" value="1"/>
</dbReference>
<accession>A0A0E2L1L1</accession>
<feature type="signal peptide" evidence="1">
    <location>
        <begin position="1"/>
        <end position="22"/>
    </location>
</feature>
<dbReference type="PANTHER" id="PTHR37625">
    <property type="entry name" value="OUTER MEMBRANE LIPOPROTEIN-RELATED"/>
    <property type="match status" value="1"/>
</dbReference>
<dbReference type="PATRIC" id="fig|1281200.3.peg.3075"/>
<evidence type="ECO:0000313" key="3">
    <source>
        <dbReference type="Proteomes" id="UP000016035"/>
    </source>
</evidence>
<feature type="chain" id="PRO_5002397879" evidence="1">
    <location>
        <begin position="23"/>
        <end position="178"/>
    </location>
</feature>
<organism evidence="2 3">
    <name type="scientific">Escherichia coli (strain UMEA 3162-1)</name>
    <dbReference type="NCBI Taxonomy" id="1281200"/>
    <lineage>
        <taxon>Bacteria</taxon>
        <taxon>Pseudomonadati</taxon>
        <taxon>Pseudomonadota</taxon>
        <taxon>Gammaproteobacteria</taxon>
        <taxon>Enterobacterales</taxon>
        <taxon>Enterobacteriaceae</taxon>
        <taxon>Escherichia</taxon>
    </lineage>
</organism>
<proteinExistence type="predicted"/>
<evidence type="ECO:0000313" key="2">
    <source>
        <dbReference type="EMBL" id="EQX25661.1"/>
    </source>
</evidence>
<dbReference type="NCBIfam" id="TIGR03352">
    <property type="entry name" value="VI_chp_3"/>
    <property type="match status" value="1"/>
</dbReference>
<protein>
    <submittedName>
        <fullName evidence="2">Type VI secretion lipoprotein</fullName>
    </submittedName>
</protein>
<dbReference type="InterPro" id="IPR038706">
    <property type="entry name" value="Type_VI_SciN-like_sf"/>
</dbReference>
<dbReference type="Pfam" id="PF12790">
    <property type="entry name" value="T6SS-SciN"/>
    <property type="match status" value="1"/>
</dbReference>
<dbReference type="Gene3D" id="2.60.40.4150">
    <property type="entry name" value="Type VI secretion system, lipoprotein SciN"/>
    <property type="match status" value="1"/>
</dbReference>
<dbReference type="PROSITE" id="PS51257">
    <property type="entry name" value="PROKAR_LIPOPROTEIN"/>
    <property type="match status" value="1"/>
</dbReference>